<feature type="transmembrane region" description="Helical" evidence="7">
    <location>
        <begin position="204"/>
        <end position="224"/>
    </location>
</feature>
<dbReference type="InterPro" id="IPR011701">
    <property type="entry name" value="MFS"/>
</dbReference>
<organism evidence="9 10">
    <name type="scientific">Limosilactobacillus caviae</name>
    <dbReference type="NCBI Taxonomy" id="1769424"/>
    <lineage>
        <taxon>Bacteria</taxon>
        <taxon>Bacillati</taxon>
        <taxon>Bacillota</taxon>
        <taxon>Bacilli</taxon>
        <taxon>Lactobacillales</taxon>
        <taxon>Lactobacillaceae</taxon>
        <taxon>Limosilactobacillus</taxon>
    </lineage>
</organism>
<dbReference type="InterPro" id="IPR050171">
    <property type="entry name" value="MFS_Transporters"/>
</dbReference>
<feature type="transmembrane region" description="Helical" evidence="7">
    <location>
        <begin position="161"/>
        <end position="183"/>
    </location>
</feature>
<dbReference type="PROSITE" id="PS50850">
    <property type="entry name" value="MFS"/>
    <property type="match status" value="1"/>
</dbReference>
<dbReference type="Gene3D" id="1.20.1250.20">
    <property type="entry name" value="MFS general substrate transporter like domains"/>
    <property type="match status" value="2"/>
</dbReference>
<sequence>MMKQQTVKLKWVAFASLLNNTGAAFLWPLTTMYLHNYLGQSLTTAGFVMLVMSIAMMSGNYLGGWLFDHWRQYQTALIGVSLSTLAIFLLIFIHGWPWYAVLITINSFGDGINATIVNSYGAMVSDHPARYVFNYIYMAFNIGVVIGTLLVGVLLSISVVVVFIAATVFYAFLTILVILTFNVEVGKAKKAQGSKERHKVSRQLHQRWIILVWFILINYITVHLSYSLWESVMAVHMTNMGIPFYAYSMLWTLNGVLIIVGQPLVNKLSPYMRLSTQIIIGLFVFAVSFFLLIFARTLFAFVLDFVILTIGEMTSFAGLPAWITQLTNVNEAGHYQGLLNIMMSIGRALGPLYGGYVIEKGNYQTLFLSVFGMMIITLGIICIYLYYLHRIQHRLNLEK</sequence>
<comment type="subcellular location">
    <subcellularLocation>
        <location evidence="1">Cell membrane</location>
        <topology evidence="1">Multi-pass membrane protein</topology>
    </subcellularLocation>
</comment>
<keyword evidence="5 7" id="KW-1133">Transmembrane helix</keyword>
<dbReference type="Proteomes" id="UP000603295">
    <property type="component" value="Unassembled WGS sequence"/>
</dbReference>
<dbReference type="EMBL" id="BMDS01000001">
    <property type="protein sequence ID" value="GGI62404.1"/>
    <property type="molecule type" value="Genomic_DNA"/>
</dbReference>
<evidence type="ECO:0000256" key="6">
    <source>
        <dbReference type="ARBA" id="ARBA00023136"/>
    </source>
</evidence>
<evidence type="ECO:0000259" key="8">
    <source>
        <dbReference type="PROSITE" id="PS50850"/>
    </source>
</evidence>
<dbReference type="PANTHER" id="PTHR23517">
    <property type="entry name" value="RESISTANCE PROTEIN MDTM, PUTATIVE-RELATED-RELATED"/>
    <property type="match status" value="1"/>
</dbReference>
<dbReference type="SUPFAM" id="SSF103473">
    <property type="entry name" value="MFS general substrate transporter"/>
    <property type="match status" value="1"/>
</dbReference>
<reference evidence="10" key="1">
    <citation type="journal article" date="2019" name="Int. J. Syst. Evol. Microbiol.">
        <title>The Global Catalogue of Microorganisms (GCM) 10K type strain sequencing project: providing services to taxonomists for standard genome sequencing and annotation.</title>
        <authorList>
            <consortium name="The Broad Institute Genomics Platform"/>
            <consortium name="The Broad Institute Genome Sequencing Center for Infectious Disease"/>
            <person name="Wu L."/>
            <person name="Ma J."/>
        </authorList>
    </citation>
    <scope>NUCLEOTIDE SEQUENCE [LARGE SCALE GENOMIC DNA]</scope>
    <source>
        <strain evidence="10">CCM 8609</strain>
    </source>
</reference>
<dbReference type="InterPro" id="IPR020846">
    <property type="entry name" value="MFS_dom"/>
</dbReference>
<feature type="transmembrane region" description="Helical" evidence="7">
    <location>
        <begin position="132"/>
        <end position="155"/>
    </location>
</feature>
<accession>A0ABQ2C4V6</accession>
<feature type="transmembrane region" description="Helical" evidence="7">
    <location>
        <begin position="244"/>
        <end position="265"/>
    </location>
</feature>
<feature type="transmembrane region" description="Helical" evidence="7">
    <location>
        <begin position="366"/>
        <end position="387"/>
    </location>
</feature>
<protein>
    <submittedName>
        <fullName evidence="9">MFS transporter</fullName>
    </submittedName>
</protein>
<evidence type="ECO:0000256" key="3">
    <source>
        <dbReference type="ARBA" id="ARBA00022475"/>
    </source>
</evidence>
<dbReference type="InterPro" id="IPR036259">
    <property type="entry name" value="MFS_trans_sf"/>
</dbReference>
<evidence type="ECO:0000256" key="5">
    <source>
        <dbReference type="ARBA" id="ARBA00022989"/>
    </source>
</evidence>
<keyword evidence="3" id="KW-1003">Cell membrane</keyword>
<feature type="transmembrane region" description="Helical" evidence="7">
    <location>
        <begin position="335"/>
        <end position="354"/>
    </location>
</feature>
<evidence type="ECO:0000256" key="2">
    <source>
        <dbReference type="ARBA" id="ARBA00022448"/>
    </source>
</evidence>
<keyword evidence="4 7" id="KW-0812">Transmembrane</keyword>
<dbReference type="CDD" id="cd17329">
    <property type="entry name" value="MFS_MdtH_MDR_like"/>
    <property type="match status" value="1"/>
</dbReference>
<dbReference type="PANTHER" id="PTHR23517:SF10">
    <property type="entry name" value="MAJOR FACILITATOR SUPERFAMILY (MFS) PROFILE DOMAIN-CONTAINING PROTEIN"/>
    <property type="match status" value="1"/>
</dbReference>
<feature type="transmembrane region" description="Helical" evidence="7">
    <location>
        <begin position="99"/>
        <end position="120"/>
    </location>
</feature>
<evidence type="ECO:0000256" key="4">
    <source>
        <dbReference type="ARBA" id="ARBA00022692"/>
    </source>
</evidence>
<keyword evidence="2" id="KW-0813">Transport</keyword>
<evidence type="ECO:0000256" key="7">
    <source>
        <dbReference type="SAM" id="Phobius"/>
    </source>
</evidence>
<gene>
    <name evidence="9" type="ORF">GCM10011459_02380</name>
</gene>
<feature type="transmembrane region" description="Helical" evidence="7">
    <location>
        <begin position="301"/>
        <end position="323"/>
    </location>
</feature>
<comment type="caution">
    <text evidence="9">The sequence shown here is derived from an EMBL/GenBank/DDBJ whole genome shotgun (WGS) entry which is preliminary data.</text>
</comment>
<feature type="transmembrane region" description="Helical" evidence="7">
    <location>
        <begin position="42"/>
        <end position="63"/>
    </location>
</feature>
<evidence type="ECO:0000313" key="9">
    <source>
        <dbReference type="EMBL" id="GGI62404.1"/>
    </source>
</evidence>
<name>A0ABQ2C4V6_9LACO</name>
<evidence type="ECO:0000256" key="1">
    <source>
        <dbReference type="ARBA" id="ARBA00004651"/>
    </source>
</evidence>
<feature type="transmembrane region" description="Helical" evidence="7">
    <location>
        <begin position="277"/>
        <end position="295"/>
    </location>
</feature>
<keyword evidence="6 7" id="KW-0472">Membrane</keyword>
<keyword evidence="10" id="KW-1185">Reference proteome</keyword>
<dbReference type="InterPro" id="IPR001958">
    <property type="entry name" value="Tet-R_TetA/multi-R_MdtG-like"/>
</dbReference>
<evidence type="ECO:0000313" key="10">
    <source>
        <dbReference type="Proteomes" id="UP000603295"/>
    </source>
</evidence>
<feature type="domain" description="Major facilitator superfamily (MFS) profile" evidence="8">
    <location>
        <begin position="211"/>
        <end position="399"/>
    </location>
</feature>
<dbReference type="Pfam" id="PF07690">
    <property type="entry name" value="MFS_1"/>
    <property type="match status" value="1"/>
</dbReference>
<feature type="transmembrane region" description="Helical" evidence="7">
    <location>
        <begin position="75"/>
        <end position="93"/>
    </location>
</feature>
<dbReference type="PRINTS" id="PR01035">
    <property type="entry name" value="TCRTETA"/>
</dbReference>
<proteinExistence type="predicted"/>